<keyword evidence="2 7" id="KW-0813">Transport</keyword>
<evidence type="ECO:0000256" key="6">
    <source>
        <dbReference type="ARBA" id="ARBA00023136"/>
    </source>
</evidence>
<gene>
    <name evidence="10" type="ORF">ACIGXA_35890</name>
</gene>
<dbReference type="Proteomes" id="UP001614394">
    <property type="component" value="Unassembled WGS sequence"/>
</dbReference>
<sequence length="318" mass="34286">MTTSAPGTTQAALPQSAPPPAPPRKPVRPLTRPPRRRRRGSAVLTVLMALMLGYTLLPLVWLFLSSTKNSEGLFSSSGLWFSNGFHLFDNIHAVFTYNDGIYLRWFGNTVLYSVVGAGGAAIFATMGGYALAKFDFAGRRLLFALVIGAISIPGTALAVPTYLLFSDAGIVNTPWAVILPSLVSPFGLYLMRVYAADAVPDAMLEAARIDGAGETRIFFTISLRLLAPGFVTVLLFALVSTWNNYFLPLILLNDPKWFPLTVGLNQWNSLANGGSGGTQPMYPLLLTGSLLAIVPLIVAFLFLQRFWQSGLAAGGVKQ</sequence>
<evidence type="ECO:0000256" key="3">
    <source>
        <dbReference type="ARBA" id="ARBA00022475"/>
    </source>
</evidence>
<comment type="similarity">
    <text evidence="7">Belongs to the binding-protein-dependent transport system permease family.</text>
</comment>
<comment type="subcellular location">
    <subcellularLocation>
        <location evidence="1 7">Cell membrane</location>
        <topology evidence="1 7">Multi-pass membrane protein</topology>
    </subcellularLocation>
</comment>
<feature type="transmembrane region" description="Helical" evidence="7">
    <location>
        <begin position="281"/>
        <end position="303"/>
    </location>
</feature>
<feature type="transmembrane region" description="Helical" evidence="7">
    <location>
        <begin position="175"/>
        <end position="196"/>
    </location>
</feature>
<reference evidence="10 11" key="1">
    <citation type="submission" date="2024-10" db="EMBL/GenBank/DDBJ databases">
        <title>The Natural Products Discovery Center: Release of the First 8490 Sequenced Strains for Exploring Actinobacteria Biosynthetic Diversity.</title>
        <authorList>
            <person name="Kalkreuter E."/>
            <person name="Kautsar S.A."/>
            <person name="Yang D."/>
            <person name="Bader C.D."/>
            <person name="Teijaro C.N."/>
            <person name="Fluegel L."/>
            <person name="Davis C.M."/>
            <person name="Simpson J.R."/>
            <person name="Lauterbach L."/>
            <person name="Steele A.D."/>
            <person name="Gui C."/>
            <person name="Meng S."/>
            <person name="Li G."/>
            <person name="Viehrig K."/>
            <person name="Ye F."/>
            <person name="Su P."/>
            <person name="Kiefer A.F."/>
            <person name="Nichols A."/>
            <person name="Cepeda A.J."/>
            <person name="Yan W."/>
            <person name="Fan B."/>
            <person name="Jiang Y."/>
            <person name="Adhikari A."/>
            <person name="Zheng C.-J."/>
            <person name="Schuster L."/>
            <person name="Cowan T.M."/>
            <person name="Smanski M.J."/>
            <person name="Chevrette M.G."/>
            <person name="De Carvalho L.P.S."/>
            <person name="Shen B."/>
        </authorList>
    </citation>
    <scope>NUCLEOTIDE SEQUENCE [LARGE SCALE GENOMIC DNA]</scope>
    <source>
        <strain evidence="10 11">NPDC053399</strain>
    </source>
</reference>
<feature type="transmembrane region" description="Helical" evidence="7">
    <location>
        <begin position="217"/>
        <end position="239"/>
    </location>
</feature>
<name>A0ABW8CKM2_9ACTN</name>
<dbReference type="RefSeq" id="WP_399656960.1">
    <property type="nucleotide sequence ID" value="NZ_JBITYG010000015.1"/>
</dbReference>
<keyword evidence="6 7" id="KW-0472">Membrane</keyword>
<dbReference type="PANTHER" id="PTHR43744:SF12">
    <property type="entry name" value="ABC TRANSPORTER PERMEASE PROTEIN MG189-RELATED"/>
    <property type="match status" value="1"/>
</dbReference>
<dbReference type="CDD" id="cd06261">
    <property type="entry name" value="TM_PBP2"/>
    <property type="match status" value="1"/>
</dbReference>
<feature type="transmembrane region" description="Helical" evidence="7">
    <location>
        <begin position="141"/>
        <end position="163"/>
    </location>
</feature>
<feature type="transmembrane region" description="Helical" evidence="7">
    <location>
        <begin position="110"/>
        <end position="132"/>
    </location>
</feature>
<keyword evidence="11" id="KW-1185">Reference proteome</keyword>
<protein>
    <submittedName>
        <fullName evidence="10">Carbohydrate ABC transporter permease</fullName>
    </submittedName>
</protein>
<dbReference type="Gene3D" id="1.10.3720.10">
    <property type="entry name" value="MetI-like"/>
    <property type="match status" value="1"/>
</dbReference>
<dbReference type="InterPro" id="IPR000515">
    <property type="entry name" value="MetI-like"/>
</dbReference>
<evidence type="ECO:0000256" key="2">
    <source>
        <dbReference type="ARBA" id="ARBA00022448"/>
    </source>
</evidence>
<feature type="region of interest" description="Disordered" evidence="8">
    <location>
        <begin position="1"/>
        <end position="38"/>
    </location>
</feature>
<keyword evidence="3" id="KW-1003">Cell membrane</keyword>
<evidence type="ECO:0000313" key="11">
    <source>
        <dbReference type="Proteomes" id="UP001614394"/>
    </source>
</evidence>
<evidence type="ECO:0000256" key="8">
    <source>
        <dbReference type="SAM" id="MobiDB-lite"/>
    </source>
</evidence>
<evidence type="ECO:0000256" key="7">
    <source>
        <dbReference type="RuleBase" id="RU363032"/>
    </source>
</evidence>
<evidence type="ECO:0000313" key="10">
    <source>
        <dbReference type="EMBL" id="MFI9105901.1"/>
    </source>
</evidence>
<dbReference type="EMBL" id="JBITYG010000015">
    <property type="protein sequence ID" value="MFI9105901.1"/>
    <property type="molecule type" value="Genomic_DNA"/>
</dbReference>
<evidence type="ECO:0000256" key="5">
    <source>
        <dbReference type="ARBA" id="ARBA00022989"/>
    </source>
</evidence>
<feature type="domain" description="ABC transmembrane type-1" evidence="9">
    <location>
        <begin position="106"/>
        <end position="303"/>
    </location>
</feature>
<dbReference type="PROSITE" id="PS50928">
    <property type="entry name" value="ABC_TM1"/>
    <property type="match status" value="1"/>
</dbReference>
<dbReference type="Pfam" id="PF00528">
    <property type="entry name" value="BPD_transp_1"/>
    <property type="match status" value="1"/>
</dbReference>
<comment type="caution">
    <text evidence="10">The sequence shown here is derived from an EMBL/GenBank/DDBJ whole genome shotgun (WGS) entry which is preliminary data.</text>
</comment>
<feature type="transmembrane region" description="Helical" evidence="7">
    <location>
        <begin position="42"/>
        <end position="64"/>
    </location>
</feature>
<accession>A0ABW8CKM2</accession>
<evidence type="ECO:0000259" key="9">
    <source>
        <dbReference type="PROSITE" id="PS50928"/>
    </source>
</evidence>
<organism evidence="10 11">
    <name type="scientific">Streptomyces fildesensis</name>
    <dbReference type="NCBI Taxonomy" id="375757"/>
    <lineage>
        <taxon>Bacteria</taxon>
        <taxon>Bacillati</taxon>
        <taxon>Actinomycetota</taxon>
        <taxon>Actinomycetes</taxon>
        <taxon>Kitasatosporales</taxon>
        <taxon>Streptomycetaceae</taxon>
        <taxon>Streptomyces</taxon>
    </lineage>
</organism>
<dbReference type="InterPro" id="IPR035906">
    <property type="entry name" value="MetI-like_sf"/>
</dbReference>
<dbReference type="PANTHER" id="PTHR43744">
    <property type="entry name" value="ABC TRANSPORTER PERMEASE PROTEIN MG189-RELATED-RELATED"/>
    <property type="match status" value="1"/>
</dbReference>
<keyword evidence="5 7" id="KW-1133">Transmembrane helix</keyword>
<evidence type="ECO:0000256" key="4">
    <source>
        <dbReference type="ARBA" id="ARBA00022692"/>
    </source>
</evidence>
<evidence type="ECO:0000256" key="1">
    <source>
        <dbReference type="ARBA" id="ARBA00004651"/>
    </source>
</evidence>
<keyword evidence="4 7" id="KW-0812">Transmembrane</keyword>
<proteinExistence type="inferred from homology"/>
<dbReference type="SUPFAM" id="SSF161098">
    <property type="entry name" value="MetI-like"/>
    <property type="match status" value="1"/>
</dbReference>